<dbReference type="Proteomes" id="UP000447873">
    <property type="component" value="Unassembled WGS sequence"/>
</dbReference>
<sequence>MAISALQVLDNMFPCLGLSRKHKCQTTPGEREPLLPSAQNTSHSKLTPAPDPTQPRIANIKLYGPKPRTTSTAITLNPHLAGLLEVSLLMRRDLTVWEQTSETQKDVIRKREVETTRQARELNVRLRNIPKRQTSQNKRDVYSLQCAVQALEEVREDFKQRKRDIDRDIASRREQYCSHQAEVDKILDDAFRKVDMIPPQDETANSRPTLDNLDVTYLEIPEGQTPLQAIIAERLQHFDGARERLTSQAQCLEACWKLWKEEHRRGDDLRSEGTFVREHKEYEDALRYEYQVAEEGYRCLLDAEKLLGKEDECFGDPANLAYRPNLLDNVHGVCSYDETNVLVQEPEIVNAADALPNTETNRPPPQSPAPSEQPPPQRTKRHYYYRATINLGRVADVAAIKTKASTCMSDLYAIIFSIAAPPLGVQIFLPNASTATPPAGIGIHPPRLSIAQLNQARADLDVFIDFLKGRRGITVDNEWIDVLKDIEWQCGYINYICLDSGSDWPLVQSVAEEFEELKIIVDYFCREAKVVQNVSSRRRVPKTGRMPGTPELLVDEQRMAQIYASTEFEVQGFRMRGIRTREQVIADVRARRFQGPQYP</sequence>
<name>A0A8H3US14_VENIN</name>
<evidence type="ECO:0000313" key="2">
    <source>
        <dbReference type="EMBL" id="KAE9974301.1"/>
    </source>
</evidence>
<evidence type="ECO:0000256" key="1">
    <source>
        <dbReference type="SAM" id="MobiDB-lite"/>
    </source>
</evidence>
<gene>
    <name evidence="2" type="ORF">EG328_003946</name>
</gene>
<evidence type="ECO:0000313" key="3">
    <source>
        <dbReference type="Proteomes" id="UP000447873"/>
    </source>
</evidence>
<dbReference type="AlphaFoldDB" id="A0A8H3US14"/>
<feature type="region of interest" description="Disordered" evidence="1">
    <location>
        <begin position="24"/>
        <end position="54"/>
    </location>
</feature>
<feature type="region of interest" description="Disordered" evidence="1">
    <location>
        <begin position="355"/>
        <end position="378"/>
    </location>
</feature>
<feature type="compositionally biased region" description="Pro residues" evidence="1">
    <location>
        <begin position="362"/>
        <end position="377"/>
    </location>
</feature>
<protein>
    <submittedName>
        <fullName evidence="2">Uncharacterized protein</fullName>
    </submittedName>
</protein>
<accession>A0A8H3US14</accession>
<reference evidence="2 3" key="1">
    <citation type="submission" date="2018-12" db="EMBL/GenBank/DDBJ databases">
        <title>Venturia inaequalis Genome Resource.</title>
        <authorList>
            <person name="Lichtner F.J."/>
        </authorList>
    </citation>
    <scope>NUCLEOTIDE SEQUENCE [LARGE SCALE GENOMIC DNA]</scope>
    <source>
        <strain evidence="2 3">120213</strain>
    </source>
</reference>
<organism evidence="2 3">
    <name type="scientific">Venturia inaequalis</name>
    <name type="common">Apple scab fungus</name>
    <dbReference type="NCBI Taxonomy" id="5025"/>
    <lineage>
        <taxon>Eukaryota</taxon>
        <taxon>Fungi</taxon>
        <taxon>Dikarya</taxon>
        <taxon>Ascomycota</taxon>
        <taxon>Pezizomycotina</taxon>
        <taxon>Dothideomycetes</taxon>
        <taxon>Pleosporomycetidae</taxon>
        <taxon>Venturiales</taxon>
        <taxon>Venturiaceae</taxon>
        <taxon>Venturia</taxon>
    </lineage>
</organism>
<dbReference type="EMBL" id="WNWS01000222">
    <property type="protein sequence ID" value="KAE9974301.1"/>
    <property type="molecule type" value="Genomic_DNA"/>
</dbReference>
<comment type="caution">
    <text evidence="2">The sequence shown here is derived from an EMBL/GenBank/DDBJ whole genome shotgun (WGS) entry which is preliminary data.</text>
</comment>
<proteinExistence type="predicted"/>